<evidence type="ECO:0000313" key="2">
    <source>
        <dbReference type="EMBL" id="CAF4841302.1"/>
    </source>
</evidence>
<dbReference type="EMBL" id="CAJOBI010158522">
    <property type="protein sequence ID" value="CAF4841302.1"/>
    <property type="molecule type" value="Genomic_DNA"/>
</dbReference>
<dbReference type="AlphaFoldDB" id="A0A816VQW9"/>
<protein>
    <submittedName>
        <fullName evidence="1">Uncharacterized protein</fullName>
    </submittedName>
</protein>
<gene>
    <name evidence="1" type="ORF">MBJ925_LOCUS26294</name>
    <name evidence="2" type="ORF">SMN809_LOCUS48954</name>
</gene>
<reference evidence="1" key="1">
    <citation type="submission" date="2021-02" db="EMBL/GenBank/DDBJ databases">
        <authorList>
            <person name="Nowell W R."/>
        </authorList>
    </citation>
    <scope>NUCLEOTIDE SEQUENCE</scope>
</reference>
<proteinExistence type="predicted"/>
<feature type="non-terminal residue" evidence="1">
    <location>
        <position position="1"/>
    </location>
</feature>
<evidence type="ECO:0000313" key="3">
    <source>
        <dbReference type="Proteomes" id="UP000663824"/>
    </source>
</evidence>
<name>A0A816VQW9_9BILA</name>
<accession>A0A816VQW9</accession>
<dbReference type="Proteomes" id="UP000676336">
    <property type="component" value="Unassembled WGS sequence"/>
</dbReference>
<sequence length="151" mass="16677">VINDAFDEYTLQIREAYGIDQGLGSILGKAKVQVSKIAGALHAVSLAAAVFDQLINDDSLPGYYDKNEQERIERNQEVLAESRRSKVSMRSDDGSEQRYPEKVILLARGTKIPWINISLSHGGYKAATLHQAAANLQSENLGMFIFSCAYL</sequence>
<organism evidence="1 3">
    <name type="scientific">Rotaria magnacalcarata</name>
    <dbReference type="NCBI Taxonomy" id="392030"/>
    <lineage>
        <taxon>Eukaryota</taxon>
        <taxon>Metazoa</taxon>
        <taxon>Spiralia</taxon>
        <taxon>Gnathifera</taxon>
        <taxon>Rotifera</taxon>
        <taxon>Eurotatoria</taxon>
        <taxon>Bdelloidea</taxon>
        <taxon>Philodinida</taxon>
        <taxon>Philodinidae</taxon>
        <taxon>Rotaria</taxon>
    </lineage>
</organism>
<dbReference type="EMBL" id="CAJNRE010013990">
    <property type="protein sequence ID" value="CAF2123336.1"/>
    <property type="molecule type" value="Genomic_DNA"/>
</dbReference>
<evidence type="ECO:0000313" key="1">
    <source>
        <dbReference type="EMBL" id="CAF2123336.1"/>
    </source>
</evidence>
<dbReference type="Proteomes" id="UP000663824">
    <property type="component" value="Unassembled WGS sequence"/>
</dbReference>
<comment type="caution">
    <text evidence="1">The sequence shown here is derived from an EMBL/GenBank/DDBJ whole genome shotgun (WGS) entry which is preliminary data.</text>
</comment>